<dbReference type="AlphaFoldDB" id="A0A0B9GFQ7"/>
<evidence type="ECO:0000256" key="2">
    <source>
        <dbReference type="ARBA" id="ARBA00022741"/>
    </source>
</evidence>
<evidence type="ECO:0000256" key="1">
    <source>
        <dbReference type="ARBA" id="ARBA00022448"/>
    </source>
</evidence>
<evidence type="ECO:0000259" key="4">
    <source>
        <dbReference type="PROSITE" id="PS50893"/>
    </source>
</evidence>
<proteinExistence type="predicted"/>
<dbReference type="GO" id="GO:0005524">
    <property type="term" value="F:ATP binding"/>
    <property type="evidence" value="ECO:0007669"/>
    <property type="project" value="UniProtKB-KW"/>
</dbReference>
<gene>
    <name evidence="5" type="ORF">RJ45_11155</name>
</gene>
<protein>
    <submittedName>
        <fullName evidence="5">ABC transporter ATP-binding protein</fullName>
    </submittedName>
</protein>
<dbReference type="InterPro" id="IPR003593">
    <property type="entry name" value="AAA+_ATPase"/>
</dbReference>
<keyword evidence="2" id="KW-0547">Nucleotide-binding</keyword>
<dbReference type="SMART" id="SM00382">
    <property type="entry name" value="AAA"/>
    <property type="match status" value="1"/>
</dbReference>
<comment type="caution">
    <text evidence="5">The sequence shown here is derived from an EMBL/GenBank/DDBJ whole genome shotgun (WGS) entry which is preliminary data.</text>
</comment>
<dbReference type="RefSeq" id="WP_039461549.1">
    <property type="nucleotide sequence ID" value="NZ_JWLZ01000154.1"/>
</dbReference>
<dbReference type="InterPro" id="IPR027417">
    <property type="entry name" value="P-loop_NTPase"/>
</dbReference>
<sequence length="219" mass="24175">MTLSVKKLAIQHGGKPLFSPVSFDVSPGEVFTLMGPSGCGKSTLLSAIAGHLVTDFSFSGDVTLNGTSVMALAPDQRKIGLLFQDDLLFPHLSVLENLMFGMPRHYRGKTRVEHAESTLATIGLSQLASKQPNEISGGQRARISLMRMLLSEPKAVLLDEPFSKLDKALRNEFRQLVFEQIQNRQIPAIMVTHDHDDIPPQGRVLDWPWTTALQEQQAC</sequence>
<dbReference type="Pfam" id="PF00005">
    <property type="entry name" value="ABC_tran"/>
    <property type="match status" value="1"/>
</dbReference>
<accession>A0A0B9GFQ7</accession>
<dbReference type="PANTHER" id="PTHR42781">
    <property type="entry name" value="SPERMIDINE/PUTRESCINE IMPORT ATP-BINDING PROTEIN POTA"/>
    <property type="match status" value="1"/>
</dbReference>
<evidence type="ECO:0000313" key="5">
    <source>
        <dbReference type="EMBL" id="KHT63585.1"/>
    </source>
</evidence>
<dbReference type="SUPFAM" id="SSF52540">
    <property type="entry name" value="P-loop containing nucleoside triphosphate hydrolases"/>
    <property type="match status" value="1"/>
</dbReference>
<keyword evidence="1" id="KW-0813">Transport</keyword>
<dbReference type="InterPro" id="IPR050093">
    <property type="entry name" value="ABC_SmlMolc_Importer"/>
</dbReference>
<dbReference type="Proteomes" id="UP000031278">
    <property type="component" value="Unassembled WGS sequence"/>
</dbReference>
<dbReference type="GO" id="GO:0016887">
    <property type="term" value="F:ATP hydrolysis activity"/>
    <property type="evidence" value="ECO:0007669"/>
    <property type="project" value="InterPro"/>
</dbReference>
<dbReference type="PROSITE" id="PS50893">
    <property type="entry name" value="ABC_TRANSPORTER_2"/>
    <property type="match status" value="1"/>
</dbReference>
<dbReference type="PANTHER" id="PTHR42781:SF4">
    <property type="entry name" value="SPERMIDINE_PUTRESCINE IMPORT ATP-BINDING PROTEIN POTA"/>
    <property type="match status" value="1"/>
</dbReference>
<dbReference type="Gene3D" id="3.40.50.300">
    <property type="entry name" value="P-loop containing nucleotide triphosphate hydrolases"/>
    <property type="match status" value="1"/>
</dbReference>
<evidence type="ECO:0000256" key="3">
    <source>
        <dbReference type="ARBA" id="ARBA00022840"/>
    </source>
</evidence>
<evidence type="ECO:0000313" key="6">
    <source>
        <dbReference type="Proteomes" id="UP000031278"/>
    </source>
</evidence>
<organism evidence="5 6">
    <name type="scientific">Photobacterium gaetbulicola</name>
    <dbReference type="NCBI Taxonomy" id="1295392"/>
    <lineage>
        <taxon>Bacteria</taxon>
        <taxon>Pseudomonadati</taxon>
        <taxon>Pseudomonadota</taxon>
        <taxon>Gammaproteobacteria</taxon>
        <taxon>Vibrionales</taxon>
        <taxon>Vibrionaceae</taxon>
        <taxon>Photobacterium</taxon>
    </lineage>
</organism>
<dbReference type="InterPro" id="IPR003439">
    <property type="entry name" value="ABC_transporter-like_ATP-bd"/>
</dbReference>
<feature type="domain" description="ABC transporter" evidence="4">
    <location>
        <begin position="3"/>
        <end position="219"/>
    </location>
</feature>
<keyword evidence="3 5" id="KW-0067">ATP-binding</keyword>
<dbReference type="EMBL" id="JWLZ01000154">
    <property type="protein sequence ID" value="KHT63585.1"/>
    <property type="molecule type" value="Genomic_DNA"/>
</dbReference>
<name>A0A0B9GFQ7_9GAMM</name>
<reference evidence="5 6" key="1">
    <citation type="submission" date="2014-12" db="EMBL/GenBank/DDBJ databases">
        <title>Genome sequencing of Photobacterium gaetbulicola AD005a.</title>
        <authorList>
            <person name="Adrian T.G.S."/>
            <person name="Chan K.G."/>
        </authorList>
    </citation>
    <scope>NUCLEOTIDE SEQUENCE [LARGE SCALE GENOMIC DNA]</scope>
    <source>
        <strain evidence="5 6">AD005a</strain>
    </source>
</reference>